<keyword evidence="3" id="KW-1185">Reference proteome</keyword>
<dbReference type="InterPro" id="IPR027565">
    <property type="entry name" value="Cupin_WbuC"/>
</dbReference>
<reference evidence="2" key="1">
    <citation type="submission" date="2021-03" db="EMBL/GenBank/DDBJ databases">
        <title>novel species isolated from a fishpond in China.</title>
        <authorList>
            <person name="Lu H."/>
            <person name="Cai Z."/>
        </authorList>
    </citation>
    <scope>NUCLEOTIDE SEQUENCE</scope>
    <source>
        <strain evidence="2">JCM 30855</strain>
    </source>
</reference>
<dbReference type="CDD" id="cd07005">
    <property type="entry name" value="cupin_WbuC-like"/>
    <property type="match status" value="1"/>
</dbReference>
<evidence type="ECO:0000259" key="1">
    <source>
        <dbReference type="Pfam" id="PF19480"/>
    </source>
</evidence>
<protein>
    <submittedName>
        <fullName evidence="2">WbuC family cupin fold metalloprotein</fullName>
    </submittedName>
</protein>
<gene>
    <name evidence="2" type="ORF">J0A66_17630</name>
</gene>
<feature type="domain" description="Cupin fold metalloprotein WbuC cupin" evidence="1">
    <location>
        <begin position="6"/>
        <end position="89"/>
    </location>
</feature>
<name>A0A939DQE3_9ALTE</name>
<dbReference type="Gene3D" id="2.60.120.10">
    <property type="entry name" value="Jelly Rolls"/>
    <property type="match status" value="1"/>
</dbReference>
<sequence>MAITLFDQQLFTGLLQGAAQSTRRRTNKNLHANLNDPVQRLFITLMPDSYVRPHRHSQLEKWECFVMIQGQLSFLIFDQNGKLTARHELSAQGPLRGLEIPPDTWHAVVPGEEPAIFFEVKQGPYQVTTDKDFADWAPAEGETAVPAFLARLKGLNTGEQAHG</sequence>
<dbReference type="SUPFAM" id="SSF51182">
    <property type="entry name" value="RmlC-like cupins"/>
    <property type="match status" value="1"/>
</dbReference>
<dbReference type="InterPro" id="IPR014710">
    <property type="entry name" value="RmlC-like_jellyroll"/>
</dbReference>
<dbReference type="InterPro" id="IPR011051">
    <property type="entry name" value="RmlC_Cupin_sf"/>
</dbReference>
<dbReference type="NCBIfam" id="TIGR04366">
    <property type="entry name" value="cupin_WbuC"/>
    <property type="match status" value="1"/>
</dbReference>
<evidence type="ECO:0000313" key="3">
    <source>
        <dbReference type="Proteomes" id="UP000664654"/>
    </source>
</evidence>
<dbReference type="RefSeq" id="WP_206575170.1">
    <property type="nucleotide sequence ID" value="NZ_JAFKCV010000013.1"/>
</dbReference>
<accession>A0A939DQE3</accession>
<dbReference type="EMBL" id="JAFKCV010000013">
    <property type="protein sequence ID" value="MBN7827059.1"/>
    <property type="molecule type" value="Genomic_DNA"/>
</dbReference>
<dbReference type="Proteomes" id="UP000664654">
    <property type="component" value="Unassembled WGS sequence"/>
</dbReference>
<proteinExistence type="predicted"/>
<dbReference type="Pfam" id="PF19480">
    <property type="entry name" value="DUF6016"/>
    <property type="match status" value="1"/>
</dbReference>
<dbReference type="InterPro" id="IPR046058">
    <property type="entry name" value="WbuC_cupin"/>
</dbReference>
<organism evidence="2 3">
    <name type="scientific">Bowmanella dokdonensis</name>
    <dbReference type="NCBI Taxonomy" id="751969"/>
    <lineage>
        <taxon>Bacteria</taxon>
        <taxon>Pseudomonadati</taxon>
        <taxon>Pseudomonadota</taxon>
        <taxon>Gammaproteobacteria</taxon>
        <taxon>Alteromonadales</taxon>
        <taxon>Alteromonadaceae</taxon>
        <taxon>Bowmanella</taxon>
    </lineage>
</organism>
<comment type="caution">
    <text evidence="2">The sequence shown here is derived from an EMBL/GenBank/DDBJ whole genome shotgun (WGS) entry which is preliminary data.</text>
</comment>
<evidence type="ECO:0000313" key="2">
    <source>
        <dbReference type="EMBL" id="MBN7827059.1"/>
    </source>
</evidence>
<dbReference type="AlphaFoldDB" id="A0A939DQE3"/>